<evidence type="ECO:0000256" key="17">
    <source>
        <dbReference type="ARBA" id="ARBA00049902"/>
    </source>
</evidence>
<dbReference type="Proteomes" id="UP000509414">
    <property type="component" value="Chromosome"/>
</dbReference>
<name>A0A7H9CJS7_9BACT</name>
<dbReference type="GO" id="GO:0071555">
    <property type="term" value="P:cell wall organization"/>
    <property type="evidence" value="ECO:0007669"/>
    <property type="project" value="UniProtKB-KW"/>
</dbReference>
<dbReference type="EC" id="3.4.-.-" evidence="21"/>
<keyword evidence="6" id="KW-0121">Carboxypeptidase</keyword>
<organism evidence="21 22">
    <name type="scientific">Candidatus Campylobacter infans</name>
    <dbReference type="NCBI Taxonomy" id="2561898"/>
    <lineage>
        <taxon>Bacteria</taxon>
        <taxon>Pseudomonadati</taxon>
        <taxon>Campylobacterota</taxon>
        <taxon>Epsilonproteobacteria</taxon>
        <taxon>Campylobacterales</taxon>
        <taxon>Campylobacteraceae</taxon>
        <taxon>Campylobacter</taxon>
    </lineage>
</organism>
<dbReference type="GO" id="GO:0009002">
    <property type="term" value="F:serine-type D-Ala-D-Ala carboxypeptidase activity"/>
    <property type="evidence" value="ECO:0007669"/>
    <property type="project" value="UniProtKB-EC"/>
</dbReference>
<dbReference type="InterPro" id="IPR050396">
    <property type="entry name" value="Glycosyltr_51/Transpeptidase"/>
</dbReference>
<dbReference type="Gene3D" id="3.40.710.10">
    <property type="entry name" value="DD-peptidase/beta-lactamase superfamily"/>
    <property type="match status" value="1"/>
</dbReference>
<proteinExistence type="inferred from homology"/>
<keyword evidence="15" id="KW-0961">Cell wall biogenesis/degradation</keyword>
<sequence>MRYLLGFIVAVVLSGVLWLSFFYSELRVDLDHVIDYKPKLSTEFYDVNGELVANIFDGQNRKYAHYNEIPPRMIEALIAVEDTAFFEHDGVNLEAIFRAVIKDIQSMSLKEGASTITQQLIKNMVLTRERKFSRKLKEVILAYQIEKKLNKEQILERYLNEVYLGHGYYGVKTAAQGYFKKSLDALSLKEIAILVGLPKAPSNYDPTRHLDLSIARANAVITRLKDLGWISKDEYISAINELPVVYDETLTQNKAPYVIDEAIKQLSTIYPDIKSGGYKVNLTIDLRLQNVAQNALQMGYDEILKRDNNASTDKLNGAILVTNPQNGQILAMLGGIDYAKSNYNRVTQSTRQPGSSFKPFVYQIALNSGYSPASKVADVAMAFDGVGDDKKAWKPKNYAKDFAGFISLKEALTKSRNLATISLLVDVGFDNVWKKLGEFGFKNIPPNLSIALGSFGISMIDYSELYSVFAGLGRISKPYLINQITDRYGQSKEFKPSFREIEPAKQAYLMIDMMRSVVTSGTARRARIEGVEVAGKTGTTNNNIDAWFCGFTPDMQAIIWYGNDDNTPMRKIEGGGLTAAPVFAAFGREYFKIYPDAKKEFDVPSGVESDDGVLHTNISRLPSNKTDNALQTQEEEGLIF</sequence>
<dbReference type="KEGG" id="cinf:CINF_1023"/>
<evidence type="ECO:0000256" key="4">
    <source>
        <dbReference type="ARBA" id="ARBA00007739"/>
    </source>
</evidence>
<comment type="similarity">
    <text evidence="3">In the C-terminal section; belongs to the transpeptidase family.</text>
</comment>
<gene>
    <name evidence="21" type="primary">pbpA</name>
    <name evidence="21" type="ORF">CINF_1023</name>
</gene>
<comment type="catalytic activity">
    <reaction evidence="17">
        <text>[GlcNAc-(1-&gt;4)-Mur2Ac(oyl-L-Ala-gamma-D-Glu-L-Lys-D-Ala-D-Ala)](n)-di-trans,octa-cis-undecaprenyl diphosphate + beta-D-GlcNAc-(1-&gt;4)-Mur2Ac(oyl-L-Ala-gamma-D-Glu-L-Lys-D-Ala-D-Ala)-di-trans,octa-cis-undecaprenyl diphosphate = [GlcNAc-(1-&gt;4)-Mur2Ac(oyl-L-Ala-gamma-D-Glu-L-Lys-D-Ala-D-Ala)](n+1)-di-trans,octa-cis-undecaprenyl diphosphate + di-trans,octa-cis-undecaprenyl diphosphate + H(+)</text>
        <dbReference type="Rhea" id="RHEA:23708"/>
        <dbReference type="Rhea" id="RHEA-COMP:9602"/>
        <dbReference type="Rhea" id="RHEA-COMP:9603"/>
        <dbReference type="ChEBI" id="CHEBI:15378"/>
        <dbReference type="ChEBI" id="CHEBI:58405"/>
        <dbReference type="ChEBI" id="CHEBI:60033"/>
        <dbReference type="ChEBI" id="CHEBI:78435"/>
        <dbReference type="EC" id="2.4.99.28"/>
    </reaction>
</comment>
<evidence type="ECO:0000256" key="7">
    <source>
        <dbReference type="ARBA" id="ARBA00022670"/>
    </source>
</evidence>
<keyword evidence="22" id="KW-1185">Reference proteome</keyword>
<keyword evidence="8 21" id="KW-0328">Glycosyltransferase</keyword>
<evidence type="ECO:0000256" key="8">
    <source>
        <dbReference type="ARBA" id="ARBA00022676"/>
    </source>
</evidence>
<dbReference type="GO" id="GO:0008360">
    <property type="term" value="P:regulation of cell shape"/>
    <property type="evidence" value="ECO:0007669"/>
    <property type="project" value="UniProtKB-KW"/>
</dbReference>
<accession>A0A7H9CJS7</accession>
<comment type="similarity">
    <text evidence="4">In the N-terminal section; belongs to the glycosyltransferase 51 family.</text>
</comment>
<keyword evidence="13" id="KW-0472">Membrane</keyword>
<evidence type="ECO:0000256" key="9">
    <source>
        <dbReference type="ARBA" id="ARBA00022679"/>
    </source>
</evidence>
<evidence type="ECO:0000313" key="22">
    <source>
        <dbReference type="Proteomes" id="UP000509414"/>
    </source>
</evidence>
<evidence type="ECO:0000256" key="18">
    <source>
        <dbReference type="SAM" id="MobiDB-lite"/>
    </source>
</evidence>
<reference evidence="21 22" key="1">
    <citation type="submission" date="2020-02" db="EMBL/GenBank/DDBJ databases">
        <title>Complete genome sequence of the novel Campylobacter species Candidatus Campylobacter infans.</title>
        <authorList>
            <person name="Duim B."/>
            <person name="Zomer A."/>
            <person name="van der Graaf L."/>
            <person name="Wagenaar J."/>
        </authorList>
    </citation>
    <scope>NUCLEOTIDE SEQUENCE [LARGE SCALE GENOMIC DNA]</scope>
    <source>
        <strain evidence="21 22">19S00001</strain>
    </source>
</reference>
<evidence type="ECO:0000256" key="10">
    <source>
        <dbReference type="ARBA" id="ARBA00022801"/>
    </source>
</evidence>
<dbReference type="FunFam" id="1.10.3810.10:FF:000001">
    <property type="entry name" value="Penicillin-binding protein 1A"/>
    <property type="match status" value="1"/>
</dbReference>
<evidence type="ECO:0000256" key="6">
    <source>
        <dbReference type="ARBA" id="ARBA00022645"/>
    </source>
</evidence>
<dbReference type="Gene3D" id="1.10.3810.10">
    <property type="entry name" value="Biosynthetic peptidoglycan transglycosylase-like"/>
    <property type="match status" value="1"/>
</dbReference>
<evidence type="ECO:0000259" key="19">
    <source>
        <dbReference type="Pfam" id="PF00905"/>
    </source>
</evidence>
<keyword evidence="10 21" id="KW-0378">Hydrolase</keyword>
<dbReference type="PANTHER" id="PTHR32282">
    <property type="entry name" value="BINDING PROTEIN TRANSPEPTIDASE, PUTATIVE-RELATED"/>
    <property type="match status" value="1"/>
</dbReference>
<dbReference type="Pfam" id="PF00905">
    <property type="entry name" value="Transpeptidase"/>
    <property type="match status" value="1"/>
</dbReference>
<keyword evidence="12" id="KW-0573">Peptidoglycan synthesis</keyword>
<evidence type="ECO:0000256" key="1">
    <source>
        <dbReference type="ARBA" id="ARBA00004236"/>
    </source>
</evidence>
<dbReference type="RefSeq" id="WP_179974735.1">
    <property type="nucleotide sequence ID" value="NZ_CP049075.1"/>
</dbReference>
<feature type="domain" description="Glycosyl transferase family 51" evidence="20">
    <location>
        <begin position="49"/>
        <end position="224"/>
    </location>
</feature>
<evidence type="ECO:0000256" key="11">
    <source>
        <dbReference type="ARBA" id="ARBA00022960"/>
    </source>
</evidence>
<comment type="catalytic activity">
    <reaction evidence="16">
        <text>Preferential cleavage: (Ac)2-L-Lys-D-Ala-|-D-Ala. Also transpeptidation of peptidyl-alanyl moieties that are N-acyl substituents of D-alanine.</text>
        <dbReference type="EC" id="3.4.16.4"/>
    </reaction>
</comment>
<dbReference type="InterPro" id="IPR036950">
    <property type="entry name" value="PBP_transglycosylase"/>
</dbReference>
<dbReference type="GO" id="GO:0008955">
    <property type="term" value="F:peptidoglycan glycosyltransferase activity"/>
    <property type="evidence" value="ECO:0007669"/>
    <property type="project" value="UniProtKB-EC"/>
</dbReference>
<evidence type="ECO:0000256" key="16">
    <source>
        <dbReference type="ARBA" id="ARBA00034000"/>
    </source>
</evidence>
<keyword evidence="9 21" id="KW-0808">Transferase</keyword>
<dbReference type="SUPFAM" id="SSF53955">
    <property type="entry name" value="Lysozyme-like"/>
    <property type="match status" value="1"/>
</dbReference>
<dbReference type="SUPFAM" id="SSF56601">
    <property type="entry name" value="beta-lactamase/transpeptidase-like"/>
    <property type="match status" value="1"/>
</dbReference>
<evidence type="ECO:0000313" key="21">
    <source>
        <dbReference type="EMBL" id="QLI05528.1"/>
    </source>
</evidence>
<dbReference type="GO" id="GO:0005886">
    <property type="term" value="C:plasma membrane"/>
    <property type="evidence" value="ECO:0007669"/>
    <property type="project" value="UniProtKB-SubCell"/>
</dbReference>
<feature type="compositionally biased region" description="Polar residues" evidence="18">
    <location>
        <begin position="618"/>
        <end position="632"/>
    </location>
</feature>
<feature type="domain" description="Penicillin-binding protein transpeptidase" evidence="19">
    <location>
        <begin position="317"/>
        <end position="585"/>
    </location>
</feature>
<dbReference type="Pfam" id="PF00912">
    <property type="entry name" value="Transgly"/>
    <property type="match status" value="1"/>
</dbReference>
<evidence type="ECO:0000256" key="2">
    <source>
        <dbReference type="ARBA" id="ARBA00004752"/>
    </source>
</evidence>
<dbReference type="EMBL" id="CP049075">
    <property type="protein sequence ID" value="QLI05528.1"/>
    <property type="molecule type" value="Genomic_DNA"/>
</dbReference>
<dbReference type="InterPro" id="IPR001460">
    <property type="entry name" value="PCN-bd_Tpept"/>
</dbReference>
<dbReference type="NCBIfam" id="TIGR02074">
    <property type="entry name" value="PBP_1a_fam"/>
    <property type="match status" value="1"/>
</dbReference>
<comment type="subcellular location">
    <subcellularLocation>
        <location evidence="1">Cell membrane</location>
    </subcellularLocation>
</comment>
<evidence type="ECO:0000256" key="5">
    <source>
        <dbReference type="ARBA" id="ARBA00022475"/>
    </source>
</evidence>
<dbReference type="GO" id="GO:0008658">
    <property type="term" value="F:penicillin binding"/>
    <property type="evidence" value="ECO:0007669"/>
    <property type="project" value="InterPro"/>
</dbReference>
<dbReference type="EC" id="2.4.1.129" evidence="21"/>
<evidence type="ECO:0000256" key="12">
    <source>
        <dbReference type="ARBA" id="ARBA00022984"/>
    </source>
</evidence>
<evidence type="ECO:0000259" key="20">
    <source>
        <dbReference type="Pfam" id="PF00912"/>
    </source>
</evidence>
<protein>
    <submittedName>
        <fullName evidence="21">Penicillin-binding protein 1A</fullName>
        <ecNumber evidence="21">2.4.1.129</ecNumber>
        <ecNumber evidence="21">3.4.-.-</ecNumber>
    </submittedName>
</protein>
<comment type="pathway">
    <text evidence="2">Cell wall biogenesis; peptidoglycan biosynthesis.</text>
</comment>
<dbReference type="GO" id="GO:0009252">
    <property type="term" value="P:peptidoglycan biosynthetic process"/>
    <property type="evidence" value="ECO:0007669"/>
    <property type="project" value="UniProtKB-UniPathway"/>
</dbReference>
<dbReference type="GO" id="GO:0006508">
    <property type="term" value="P:proteolysis"/>
    <property type="evidence" value="ECO:0007669"/>
    <property type="project" value="UniProtKB-KW"/>
</dbReference>
<evidence type="ECO:0000256" key="3">
    <source>
        <dbReference type="ARBA" id="ARBA00007090"/>
    </source>
</evidence>
<dbReference type="InterPro" id="IPR023346">
    <property type="entry name" value="Lysozyme-like_dom_sf"/>
</dbReference>
<dbReference type="GO" id="GO:0030288">
    <property type="term" value="C:outer membrane-bounded periplasmic space"/>
    <property type="evidence" value="ECO:0007669"/>
    <property type="project" value="TreeGrafter"/>
</dbReference>
<dbReference type="UniPathway" id="UPA00219"/>
<keyword evidence="5" id="KW-1003">Cell membrane</keyword>
<keyword evidence="11" id="KW-0133">Cell shape</keyword>
<evidence type="ECO:0000256" key="13">
    <source>
        <dbReference type="ARBA" id="ARBA00023136"/>
    </source>
</evidence>
<dbReference type="InterPro" id="IPR001264">
    <property type="entry name" value="Glyco_trans_51"/>
</dbReference>
<evidence type="ECO:0000256" key="15">
    <source>
        <dbReference type="ARBA" id="ARBA00023316"/>
    </source>
</evidence>
<keyword evidence="14" id="KW-0511">Multifunctional enzyme</keyword>
<evidence type="ECO:0000256" key="14">
    <source>
        <dbReference type="ARBA" id="ARBA00023268"/>
    </source>
</evidence>
<feature type="region of interest" description="Disordered" evidence="18">
    <location>
        <begin position="618"/>
        <end position="640"/>
    </location>
</feature>
<dbReference type="PANTHER" id="PTHR32282:SF11">
    <property type="entry name" value="PENICILLIN-BINDING PROTEIN 1B"/>
    <property type="match status" value="1"/>
</dbReference>
<dbReference type="InterPro" id="IPR012338">
    <property type="entry name" value="Beta-lactam/transpept-like"/>
</dbReference>
<keyword evidence="7" id="KW-0645">Protease</keyword>
<dbReference type="AlphaFoldDB" id="A0A7H9CJS7"/>